<dbReference type="PANTHER" id="PTHR10855">
    <property type="entry name" value="26S PROTEASOME NON-ATPASE REGULATORY SUBUNIT 12/COP9 SIGNALOSOME COMPLEX SUBUNIT 4"/>
    <property type="match status" value="1"/>
</dbReference>
<dbReference type="GO" id="GO:0008541">
    <property type="term" value="C:proteasome regulatory particle, lid subcomplex"/>
    <property type="evidence" value="ECO:0007669"/>
    <property type="project" value="TreeGrafter"/>
</dbReference>
<dbReference type="InterPro" id="IPR040134">
    <property type="entry name" value="PSMD12/CSN4"/>
</dbReference>
<sequence>MSLEIKKDFTKEVSEKLPIAIKLSEGGQLTEALDSLAGVEKKCRLGNDTKNLKEIILTMVKMCRKCEDWEQLNATLTLVSKRRSQSTKAVLGMVQEAMGWIEETPTPEAKLALLNTLRDITDGKIFLEAERARLTRQLAALHEAAGRVDQAADVLQEVHVETYGSLDKREKAEFILEQIRLTLAKKDYVRALIQSRKISRKVLEEEDMQDIKINFYRLMIEYHTYEEDPLELCRHYHSILHTPKVAEDDAQWKEALEATVLFLVLSPQTNTQQDLLQKVALDTRLEKLPNFKNLTTVFTTQQVIGYPLQGQQDLEAHPCLARHAPPTLPQKWAQQLRTRTVQHSIRVVSKYYKRIRMQRLAELLGLDVPQTESHLSTMVSAGSELVTPTGPSEKDVSAGEGSALYARIDRPAGIVSFSKHQPPEEILSAWNADISELLGLVEKTCHLINKENMLNKINTNRK</sequence>
<keyword evidence="2" id="KW-0647">Proteasome</keyword>
<dbReference type="InterPro" id="IPR036390">
    <property type="entry name" value="WH_DNA-bd_sf"/>
</dbReference>
<evidence type="ECO:0000313" key="4">
    <source>
        <dbReference type="EMBL" id="CAD9874574.1"/>
    </source>
</evidence>
<dbReference type="Gene3D" id="1.10.10.10">
    <property type="entry name" value="Winged helix-like DNA-binding domain superfamily/Winged helix DNA-binding domain"/>
    <property type="match status" value="1"/>
</dbReference>
<dbReference type="InterPro" id="IPR036388">
    <property type="entry name" value="WH-like_DNA-bd_sf"/>
</dbReference>
<evidence type="ECO:0000256" key="2">
    <source>
        <dbReference type="ARBA" id="ARBA00022942"/>
    </source>
</evidence>
<dbReference type="PANTHER" id="PTHR10855:SF1">
    <property type="entry name" value="26S PROTEASOME NON-ATPASE REGULATORY SUBUNIT 12"/>
    <property type="match status" value="1"/>
</dbReference>
<accession>A0A7S2V6L0</accession>
<organism evidence="4">
    <name type="scientific">Fibrocapsa japonica</name>
    <dbReference type="NCBI Taxonomy" id="94617"/>
    <lineage>
        <taxon>Eukaryota</taxon>
        <taxon>Sar</taxon>
        <taxon>Stramenopiles</taxon>
        <taxon>Ochrophyta</taxon>
        <taxon>Raphidophyceae</taxon>
        <taxon>Chattonellales</taxon>
        <taxon>Chattonellaceae</taxon>
        <taxon>Fibrocapsa</taxon>
    </lineage>
</organism>
<name>A0A7S2V6L0_9STRA</name>
<dbReference type="InterPro" id="IPR040896">
    <property type="entry name" value="RPN5_C"/>
</dbReference>
<dbReference type="EMBL" id="HBHR01023154">
    <property type="protein sequence ID" value="CAD9874574.1"/>
    <property type="molecule type" value="Transcribed_RNA"/>
</dbReference>
<feature type="domain" description="PCI" evidence="3">
    <location>
        <begin position="231"/>
        <end position="422"/>
    </location>
</feature>
<gene>
    <name evidence="4" type="ORF">FJAP1339_LOCUS11886</name>
</gene>
<dbReference type="PROSITE" id="PS50250">
    <property type="entry name" value="PCI"/>
    <property type="match status" value="1"/>
</dbReference>
<dbReference type="Pfam" id="PF01399">
    <property type="entry name" value="PCI"/>
    <property type="match status" value="1"/>
</dbReference>
<dbReference type="InterPro" id="IPR000717">
    <property type="entry name" value="PCI_dom"/>
</dbReference>
<dbReference type="SMART" id="SM00088">
    <property type="entry name" value="PINT"/>
    <property type="match status" value="1"/>
</dbReference>
<evidence type="ECO:0000256" key="1">
    <source>
        <dbReference type="ARBA" id="ARBA00006397"/>
    </source>
</evidence>
<evidence type="ECO:0000259" key="3">
    <source>
        <dbReference type="PROSITE" id="PS50250"/>
    </source>
</evidence>
<dbReference type="InterPro" id="IPR054559">
    <property type="entry name" value="PSMD12-CSN4-like_N"/>
</dbReference>
<comment type="similarity">
    <text evidence="1">Belongs to the proteasome subunit p55 family.</text>
</comment>
<dbReference type="Pfam" id="PF22241">
    <property type="entry name" value="PSMD12-CSN4_N"/>
    <property type="match status" value="1"/>
</dbReference>
<dbReference type="GO" id="GO:0005737">
    <property type="term" value="C:cytoplasm"/>
    <property type="evidence" value="ECO:0007669"/>
    <property type="project" value="TreeGrafter"/>
</dbReference>
<proteinExistence type="inferred from homology"/>
<dbReference type="AlphaFoldDB" id="A0A7S2V6L0"/>
<dbReference type="Pfam" id="PF18098">
    <property type="entry name" value="RPN5_C"/>
    <property type="match status" value="1"/>
</dbReference>
<protein>
    <recommendedName>
        <fullName evidence="3">PCI domain-containing protein</fullName>
    </recommendedName>
</protein>
<dbReference type="SUPFAM" id="SSF46785">
    <property type="entry name" value="Winged helix' DNA-binding domain"/>
    <property type="match status" value="1"/>
</dbReference>
<reference evidence="4" key="1">
    <citation type="submission" date="2021-01" db="EMBL/GenBank/DDBJ databases">
        <authorList>
            <person name="Corre E."/>
            <person name="Pelletier E."/>
            <person name="Niang G."/>
            <person name="Scheremetjew M."/>
            <person name="Finn R."/>
            <person name="Kale V."/>
            <person name="Holt S."/>
            <person name="Cochrane G."/>
            <person name="Meng A."/>
            <person name="Brown T."/>
            <person name="Cohen L."/>
        </authorList>
    </citation>
    <scope>NUCLEOTIDE SEQUENCE</scope>
    <source>
        <strain evidence="4">CCMP1661</strain>
    </source>
</reference>